<reference evidence="3 4" key="1">
    <citation type="submission" date="2018-05" db="EMBL/GenBank/DDBJ databases">
        <title>Genomic Encyclopedia of Type Strains, Phase IV (KMG-IV): sequencing the most valuable type-strain genomes for metagenomic binning, comparative biology and taxonomic classification.</title>
        <authorList>
            <person name="Goeker M."/>
        </authorList>
    </citation>
    <scope>NUCLEOTIDE SEQUENCE [LARGE SCALE GENOMIC DNA]</scope>
    <source>
        <strain evidence="3 4">DSM 103371</strain>
    </source>
</reference>
<feature type="region of interest" description="Disordered" evidence="2">
    <location>
        <begin position="45"/>
        <end position="65"/>
    </location>
</feature>
<dbReference type="Pfam" id="PF04102">
    <property type="entry name" value="SlyX"/>
    <property type="match status" value="1"/>
</dbReference>
<dbReference type="AlphaFoldDB" id="A0A316G515"/>
<organism evidence="3 4">
    <name type="scientific">Silicimonas algicola</name>
    <dbReference type="NCBI Taxonomy" id="1826607"/>
    <lineage>
        <taxon>Bacteria</taxon>
        <taxon>Pseudomonadati</taxon>
        <taxon>Pseudomonadota</taxon>
        <taxon>Alphaproteobacteria</taxon>
        <taxon>Rhodobacterales</taxon>
        <taxon>Paracoccaceae</taxon>
    </lineage>
</organism>
<sequence length="65" mass="7675">MTERIEERLAHLERLAEDLSDVVATQGREIERLTERVRRLMDREAMRESEGTGGVILRDERPPHY</sequence>
<dbReference type="InterPro" id="IPR007236">
    <property type="entry name" value="SlyX"/>
</dbReference>
<gene>
    <name evidence="3" type="ORF">C8D95_10551</name>
</gene>
<dbReference type="Proteomes" id="UP000245390">
    <property type="component" value="Unassembled WGS sequence"/>
</dbReference>
<protein>
    <submittedName>
        <fullName evidence="3">SlyX protein</fullName>
    </submittedName>
</protein>
<feature type="coiled-coil region" evidence="1">
    <location>
        <begin position="2"/>
        <end position="43"/>
    </location>
</feature>
<evidence type="ECO:0000313" key="3">
    <source>
        <dbReference type="EMBL" id="PWK55989.1"/>
    </source>
</evidence>
<evidence type="ECO:0000313" key="4">
    <source>
        <dbReference type="Proteomes" id="UP000245390"/>
    </source>
</evidence>
<keyword evidence="4" id="KW-1185">Reference proteome</keyword>
<accession>A0A316G515</accession>
<evidence type="ECO:0000256" key="2">
    <source>
        <dbReference type="SAM" id="MobiDB-lite"/>
    </source>
</evidence>
<comment type="caution">
    <text evidence="3">The sequence shown here is derived from an EMBL/GenBank/DDBJ whole genome shotgun (WGS) entry which is preliminary data.</text>
</comment>
<dbReference type="EMBL" id="QGGV01000005">
    <property type="protein sequence ID" value="PWK55989.1"/>
    <property type="molecule type" value="Genomic_DNA"/>
</dbReference>
<keyword evidence="1" id="KW-0175">Coiled coil</keyword>
<evidence type="ECO:0000256" key="1">
    <source>
        <dbReference type="SAM" id="Coils"/>
    </source>
</evidence>
<dbReference type="OrthoDB" id="285836at2"/>
<name>A0A316G515_9RHOB</name>
<dbReference type="KEGG" id="salo:EF888_18340"/>
<proteinExistence type="predicted"/>
<dbReference type="RefSeq" id="WP_109759433.1">
    <property type="nucleotide sequence ID" value="NZ_CP034588.1"/>
</dbReference>